<feature type="chain" id="PRO_5016851808" evidence="3">
    <location>
        <begin position="25"/>
        <end position="385"/>
    </location>
</feature>
<dbReference type="InterPro" id="IPR028082">
    <property type="entry name" value="Peripla_BP_I"/>
</dbReference>
<sequence>MRNLKKLVVGFAVCAAFGAGSAQADIKVGVIVSLTGQAASLGIPANQTIALWPKEIAGQKLELTTLDDASDPTKATLAARKLTSEHNVDILVGPSVTPTALAAMQVAGETKTPMISMSGGGAIVLPQEGVRTWVFKMPPSEEIQLNQIFNSMKKKGEKTLSIVGMNNAYGQVFIDEAAKYAPKAGIKIVSVERFGGTDTSFVSQALKIIAAKPDAVFIAAAGTPAAMPQIELSSRGYKGTQYQTQAVANNDYLRIGGKAIEGTLMTVSPLLVAEQLPDSNIIKPVAMKYVKAVEAKYGPGSRTLFGGQAWDVSLMLEKAIPVALKKAKPGTAEFRVALRDALENIKDLVLTEGVYSMSVKDHNGADARSQVLVEVKDGKWKYIPN</sequence>
<dbReference type="AlphaFoldDB" id="A0A366HIZ3"/>
<organism evidence="5 6">
    <name type="scientific">Eoetvoesiella caeni</name>
    <dbReference type="NCBI Taxonomy" id="645616"/>
    <lineage>
        <taxon>Bacteria</taxon>
        <taxon>Pseudomonadati</taxon>
        <taxon>Pseudomonadota</taxon>
        <taxon>Betaproteobacteria</taxon>
        <taxon>Burkholderiales</taxon>
        <taxon>Alcaligenaceae</taxon>
        <taxon>Eoetvoesiella</taxon>
    </lineage>
</organism>
<feature type="signal peptide" evidence="3">
    <location>
        <begin position="1"/>
        <end position="24"/>
    </location>
</feature>
<dbReference type="RefSeq" id="WP_113932319.1">
    <property type="nucleotide sequence ID" value="NZ_JACCEU010000002.1"/>
</dbReference>
<dbReference type="PANTHER" id="PTHR30483:SF38">
    <property type="entry name" value="BLR7848 PROTEIN"/>
    <property type="match status" value="1"/>
</dbReference>
<reference evidence="5 6" key="1">
    <citation type="submission" date="2018-06" db="EMBL/GenBank/DDBJ databases">
        <title>Genomic Encyclopedia of Type Strains, Phase IV (KMG-IV): sequencing the most valuable type-strain genomes for metagenomic binning, comparative biology and taxonomic classification.</title>
        <authorList>
            <person name="Goeker M."/>
        </authorList>
    </citation>
    <scope>NUCLEOTIDE SEQUENCE [LARGE SCALE GENOMIC DNA]</scope>
    <source>
        <strain evidence="5 6">DSM 25520</strain>
    </source>
</reference>
<evidence type="ECO:0000256" key="1">
    <source>
        <dbReference type="ARBA" id="ARBA00010062"/>
    </source>
</evidence>
<evidence type="ECO:0000313" key="5">
    <source>
        <dbReference type="EMBL" id="RBP42111.1"/>
    </source>
</evidence>
<accession>A0A366HIZ3</accession>
<protein>
    <submittedName>
        <fullName evidence="5">Branched-chain amino acid transport system substrate-binding protein</fullName>
    </submittedName>
</protein>
<evidence type="ECO:0000256" key="2">
    <source>
        <dbReference type="ARBA" id="ARBA00022729"/>
    </source>
</evidence>
<dbReference type="EMBL" id="QNRQ01000002">
    <property type="protein sequence ID" value="RBP42111.1"/>
    <property type="molecule type" value="Genomic_DNA"/>
</dbReference>
<feature type="domain" description="Leucine-binding protein" evidence="4">
    <location>
        <begin position="26"/>
        <end position="364"/>
    </location>
</feature>
<dbReference type="InterPro" id="IPR028081">
    <property type="entry name" value="Leu-bd"/>
</dbReference>
<comment type="caution">
    <text evidence="5">The sequence shown here is derived from an EMBL/GenBank/DDBJ whole genome shotgun (WGS) entry which is preliminary data.</text>
</comment>
<dbReference type="Proteomes" id="UP000253628">
    <property type="component" value="Unassembled WGS sequence"/>
</dbReference>
<keyword evidence="2 3" id="KW-0732">Signal</keyword>
<dbReference type="CDD" id="cd06333">
    <property type="entry name" value="PBP1_ABC_RPA1789-like"/>
    <property type="match status" value="1"/>
</dbReference>
<dbReference type="PANTHER" id="PTHR30483">
    <property type="entry name" value="LEUCINE-SPECIFIC-BINDING PROTEIN"/>
    <property type="match status" value="1"/>
</dbReference>
<name>A0A366HIZ3_9BURK</name>
<dbReference type="Gene3D" id="3.40.50.2300">
    <property type="match status" value="2"/>
</dbReference>
<evidence type="ECO:0000256" key="3">
    <source>
        <dbReference type="SAM" id="SignalP"/>
    </source>
</evidence>
<evidence type="ECO:0000259" key="4">
    <source>
        <dbReference type="Pfam" id="PF13458"/>
    </source>
</evidence>
<keyword evidence="6" id="KW-1185">Reference proteome</keyword>
<comment type="similarity">
    <text evidence="1">Belongs to the leucine-binding protein family.</text>
</comment>
<dbReference type="OrthoDB" id="5290698at2"/>
<evidence type="ECO:0000313" key="6">
    <source>
        <dbReference type="Proteomes" id="UP000253628"/>
    </source>
</evidence>
<dbReference type="Pfam" id="PF13458">
    <property type="entry name" value="Peripla_BP_6"/>
    <property type="match status" value="1"/>
</dbReference>
<dbReference type="InterPro" id="IPR051010">
    <property type="entry name" value="BCAA_transport"/>
</dbReference>
<dbReference type="SUPFAM" id="SSF53822">
    <property type="entry name" value="Periplasmic binding protein-like I"/>
    <property type="match status" value="1"/>
</dbReference>
<proteinExistence type="inferred from homology"/>
<gene>
    <name evidence="5" type="ORF">DFR37_102497</name>
</gene>